<accession>A0A1F6D4I6</accession>
<organism evidence="1 2">
    <name type="scientific">Handelsmanbacteria sp. (strain RIFCSPLOWO2_12_FULL_64_10)</name>
    <dbReference type="NCBI Taxonomy" id="1817868"/>
    <lineage>
        <taxon>Bacteria</taxon>
        <taxon>Candidatus Handelsmaniibacteriota</taxon>
    </lineage>
</organism>
<comment type="caution">
    <text evidence="1">The sequence shown here is derived from an EMBL/GenBank/DDBJ whole genome shotgun (WGS) entry which is preliminary data.</text>
</comment>
<proteinExistence type="predicted"/>
<gene>
    <name evidence="1" type="ORF">A3F84_21235</name>
</gene>
<dbReference type="EMBL" id="MFKF01000038">
    <property type="protein sequence ID" value="OGG56267.1"/>
    <property type="molecule type" value="Genomic_DNA"/>
</dbReference>
<protein>
    <submittedName>
        <fullName evidence="1">Uncharacterized protein</fullName>
    </submittedName>
</protein>
<dbReference type="AlphaFoldDB" id="A0A1F6D4I6"/>
<dbReference type="Proteomes" id="UP000178606">
    <property type="component" value="Unassembled WGS sequence"/>
</dbReference>
<name>A0A1F6D4I6_HANXR</name>
<sequence length="67" mass="7093">MMNGRGYAMTGRWSQALEMHEGAEGPAATMLGTLLEAIPERYDHPWSAPATFAPAAGDADATKVDAE</sequence>
<evidence type="ECO:0000313" key="2">
    <source>
        <dbReference type="Proteomes" id="UP000178606"/>
    </source>
</evidence>
<evidence type="ECO:0000313" key="1">
    <source>
        <dbReference type="EMBL" id="OGG56267.1"/>
    </source>
</evidence>
<reference evidence="1 2" key="1">
    <citation type="journal article" date="2016" name="Nat. Commun.">
        <title>Thousands of microbial genomes shed light on interconnected biogeochemical processes in an aquifer system.</title>
        <authorList>
            <person name="Anantharaman K."/>
            <person name="Brown C.T."/>
            <person name="Hug L.A."/>
            <person name="Sharon I."/>
            <person name="Castelle C.J."/>
            <person name="Probst A.J."/>
            <person name="Thomas B.C."/>
            <person name="Singh A."/>
            <person name="Wilkins M.J."/>
            <person name="Karaoz U."/>
            <person name="Brodie E.L."/>
            <person name="Williams K.H."/>
            <person name="Hubbard S.S."/>
            <person name="Banfield J.F."/>
        </authorList>
    </citation>
    <scope>NUCLEOTIDE SEQUENCE [LARGE SCALE GENOMIC DNA]</scope>
    <source>
        <strain evidence="2">RIFCSPLOWO2_12_FULL_64_10</strain>
    </source>
</reference>